<dbReference type="Pfam" id="PF02867">
    <property type="entry name" value="Ribonuc_red_lgC"/>
    <property type="match status" value="1"/>
</dbReference>
<name>A0ABW3NAJ1_9BACI</name>
<proteinExistence type="inferred from homology"/>
<evidence type="ECO:0000256" key="10">
    <source>
        <dbReference type="RuleBase" id="RU003410"/>
    </source>
</evidence>
<evidence type="ECO:0000256" key="6">
    <source>
        <dbReference type="ARBA" id="ARBA00023002"/>
    </source>
</evidence>
<evidence type="ECO:0000256" key="4">
    <source>
        <dbReference type="ARBA" id="ARBA00022741"/>
    </source>
</evidence>
<dbReference type="InterPro" id="IPR000788">
    <property type="entry name" value="RNR_lg_C"/>
</dbReference>
<keyword evidence="3" id="KW-0021">Allosteric enzyme</keyword>
<feature type="domain" description="ATP-cone" evidence="11">
    <location>
        <begin position="1"/>
        <end position="82"/>
    </location>
</feature>
<evidence type="ECO:0000256" key="5">
    <source>
        <dbReference type="ARBA" id="ARBA00022840"/>
    </source>
</evidence>
<dbReference type="NCBIfam" id="NF006665">
    <property type="entry name" value="PRK09209.1"/>
    <property type="match status" value="1"/>
</dbReference>
<evidence type="ECO:0000256" key="7">
    <source>
        <dbReference type="ARBA" id="ARBA00023116"/>
    </source>
</evidence>
<protein>
    <recommendedName>
        <fullName evidence="2 10">Ribonucleoside-diphosphate reductase</fullName>
        <ecNumber evidence="2 10">1.17.4.1</ecNumber>
    </recommendedName>
</protein>
<evidence type="ECO:0000256" key="1">
    <source>
        <dbReference type="ARBA" id="ARBA00010406"/>
    </source>
</evidence>
<dbReference type="RefSeq" id="WP_379590072.1">
    <property type="nucleotide sequence ID" value="NZ_JBHTKK010000001.1"/>
</dbReference>
<dbReference type="SUPFAM" id="SSF48168">
    <property type="entry name" value="R1 subunit of ribonucleotide reductase, N-terminal domain"/>
    <property type="match status" value="1"/>
</dbReference>
<gene>
    <name evidence="12" type="ORF">ACFQ19_01185</name>
</gene>
<evidence type="ECO:0000313" key="12">
    <source>
        <dbReference type="EMBL" id="MFD1064627.1"/>
    </source>
</evidence>
<dbReference type="PRINTS" id="PR01183">
    <property type="entry name" value="RIBORDTASEM1"/>
</dbReference>
<evidence type="ECO:0000256" key="3">
    <source>
        <dbReference type="ARBA" id="ARBA00022533"/>
    </source>
</evidence>
<reference evidence="13" key="1">
    <citation type="journal article" date="2019" name="Int. J. Syst. Evol. Microbiol.">
        <title>The Global Catalogue of Microorganisms (GCM) 10K type strain sequencing project: providing services to taxonomists for standard genome sequencing and annotation.</title>
        <authorList>
            <consortium name="The Broad Institute Genomics Platform"/>
            <consortium name="The Broad Institute Genome Sequencing Center for Infectious Disease"/>
            <person name="Wu L."/>
            <person name="Ma J."/>
        </authorList>
    </citation>
    <scope>NUCLEOTIDE SEQUENCE [LARGE SCALE GENOMIC DNA]</scope>
    <source>
        <strain evidence="13">CCUG 56608</strain>
    </source>
</reference>
<dbReference type="EC" id="1.17.4.1" evidence="2 10"/>
<dbReference type="PANTHER" id="PTHR11573:SF6">
    <property type="entry name" value="RIBONUCLEOSIDE-DIPHOSPHATE REDUCTASE LARGE SUBUNIT"/>
    <property type="match status" value="1"/>
</dbReference>
<evidence type="ECO:0000256" key="2">
    <source>
        <dbReference type="ARBA" id="ARBA00012274"/>
    </source>
</evidence>
<comment type="similarity">
    <text evidence="1 10">Belongs to the ribonucleoside diphosphate reductase large chain family.</text>
</comment>
<dbReference type="InterPro" id="IPR039718">
    <property type="entry name" value="Rrm1"/>
</dbReference>
<dbReference type="InterPro" id="IPR013346">
    <property type="entry name" value="NrdE_NrdA_C"/>
</dbReference>
<keyword evidence="7 10" id="KW-0215">Deoxyribonucleotide synthesis</keyword>
<dbReference type="PROSITE" id="PS51161">
    <property type="entry name" value="ATP_CONE"/>
    <property type="match status" value="1"/>
</dbReference>
<evidence type="ECO:0000313" key="13">
    <source>
        <dbReference type="Proteomes" id="UP001597041"/>
    </source>
</evidence>
<dbReference type="InterPro" id="IPR005144">
    <property type="entry name" value="ATP-cone_dom"/>
</dbReference>
<dbReference type="PROSITE" id="PS00089">
    <property type="entry name" value="RIBORED_LARGE"/>
    <property type="match status" value="1"/>
</dbReference>
<evidence type="ECO:0000259" key="11">
    <source>
        <dbReference type="PROSITE" id="PS51161"/>
    </source>
</evidence>
<dbReference type="SUPFAM" id="SSF51998">
    <property type="entry name" value="PFL-like glycyl radical enzymes"/>
    <property type="match status" value="1"/>
</dbReference>
<dbReference type="InterPro" id="IPR008926">
    <property type="entry name" value="RNR_R1-su_N"/>
</dbReference>
<comment type="function">
    <text evidence="10">Provides the precursors necessary for DNA synthesis. Catalyzes the biosynthesis of deoxyribonucleotides from the corresponding ribonucleotides.</text>
</comment>
<evidence type="ECO:0000256" key="9">
    <source>
        <dbReference type="PROSITE-ProRule" id="PRU00492"/>
    </source>
</evidence>
<keyword evidence="13" id="KW-1185">Reference proteome</keyword>
<evidence type="ECO:0000256" key="8">
    <source>
        <dbReference type="ARBA" id="ARBA00047754"/>
    </source>
</evidence>
<organism evidence="12 13">
    <name type="scientific">Oceanobacillus locisalsi</name>
    <dbReference type="NCBI Taxonomy" id="546107"/>
    <lineage>
        <taxon>Bacteria</taxon>
        <taxon>Bacillati</taxon>
        <taxon>Bacillota</taxon>
        <taxon>Bacilli</taxon>
        <taxon>Bacillales</taxon>
        <taxon>Bacillaceae</taxon>
        <taxon>Oceanobacillus</taxon>
    </lineage>
</organism>
<dbReference type="PANTHER" id="PTHR11573">
    <property type="entry name" value="RIBONUCLEOSIDE-DIPHOSPHATE REDUCTASE LARGE CHAIN"/>
    <property type="match status" value="1"/>
</dbReference>
<dbReference type="Proteomes" id="UP001597041">
    <property type="component" value="Unassembled WGS sequence"/>
</dbReference>
<dbReference type="Gene3D" id="3.20.70.20">
    <property type="match status" value="1"/>
</dbReference>
<dbReference type="CDD" id="cd01679">
    <property type="entry name" value="RNR_I"/>
    <property type="match status" value="1"/>
</dbReference>
<dbReference type="InterPro" id="IPR013509">
    <property type="entry name" value="RNR_lsu_N"/>
</dbReference>
<accession>A0ABW3NAJ1</accession>
<keyword evidence="6 10" id="KW-0560">Oxidoreductase</keyword>
<sequence>MTITIYPTSIQEKINHAAEGLNIDADAWIQKVDKQTQNVTSTKKVNDIMIQTALENIDEVNPDWTYAAARIYVGNLYKEAAVNRSYDGTEKYGSFYNLVKMLTDEGIYTTSFLEKYTKEEMEQIGSLIEPDRDLLFNYLGIYTIATRYLATDHQKRVFELPQERWLIIAMHLMQDEPKNKRLEYIEESYWALSNLYMTVATPTLTNAGKTHGQLSSCFIDTVDDSLQAIYDSNTDIAKLSKNGGGIGVYMGKIRARGSSIKGFEGMSSGVVPWIKQLNNTAVSVDQLGTRKGAIAIYLDIWHRDIESFLDLKLNNGDDRMRAHDIFTGVCLPDYFMEQVENRGDWYLFDPHEVRQVMGYSLEDFYDEEKGNGSWRQKYEECVANEDLTKEKVPAIELMKRLMRSQLESGTPFMFYRDEVNRQNANSHEGLIYCSNLCTEITQNQSPTEFVEEFLENENTIVRKYQSGDYVVCNLSSVNLGRAVSNDVLERLIPIQVRMLDNVIDINTLPIMQATITNHKYRAIGLGTFGWHHLLALKGIGWETEEAVQYADELYEQIAYLTIKSSMELSKEKGAYSVYEGSKWSTGAYFDQKGYTSPEWTALKEDVKENGIRNGYLMAVAPNSTTAMIAGSTASIDPIFQVFYHEEKKDFKIPVTAPGLDHNTYNIYRRSAYIVDQRYSVSQNAKRQRHIDQSLSFNIYVPNTIRASVLLDLHLQAWREGLKTTYYVRSTSNDVEECEWCQS</sequence>
<dbReference type="EMBL" id="JBHTKK010000001">
    <property type="protein sequence ID" value="MFD1064627.1"/>
    <property type="molecule type" value="Genomic_DNA"/>
</dbReference>
<comment type="catalytic activity">
    <reaction evidence="8 10">
        <text>a 2'-deoxyribonucleoside 5'-diphosphate + [thioredoxin]-disulfide + H2O = a ribonucleoside 5'-diphosphate + [thioredoxin]-dithiol</text>
        <dbReference type="Rhea" id="RHEA:23252"/>
        <dbReference type="Rhea" id="RHEA-COMP:10698"/>
        <dbReference type="Rhea" id="RHEA-COMP:10700"/>
        <dbReference type="ChEBI" id="CHEBI:15377"/>
        <dbReference type="ChEBI" id="CHEBI:29950"/>
        <dbReference type="ChEBI" id="CHEBI:50058"/>
        <dbReference type="ChEBI" id="CHEBI:57930"/>
        <dbReference type="ChEBI" id="CHEBI:73316"/>
        <dbReference type="EC" id="1.17.4.1"/>
    </reaction>
</comment>
<keyword evidence="4 9" id="KW-0547">Nucleotide-binding</keyword>
<comment type="caution">
    <text evidence="12">The sequence shown here is derived from an EMBL/GenBank/DDBJ whole genome shotgun (WGS) entry which is preliminary data.</text>
</comment>
<dbReference type="NCBIfam" id="TIGR02506">
    <property type="entry name" value="NrdE_NrdA"/>
    <property type="match status" value="1"/>
</dbReference>
<dbReference type="Pfam" id="PF00317">
    <property type="entry name" value="Ribonuc_red_lgN"/>
    <property type="match status" value="1"/>
</dbReference>
<dbReference type="GO" id="GO:0004748">
    <property type="term" value="F:ribonucleoside-diphosphate reductase activity, thioredoxin disulfide as acceptor"/>
    <property type="evidence" value="ECO:0007669"/>
    <property type="project" value="UniProtKB-EC"/>
</dbReference>
<keyword evidence="5 9" id="KW-0067">ATP-binding</keyword>